<comment type="function">
    <text evidence="6 7">Cell division protein that is involved in the assembly of the Z ring. May serve as a membrane anchor for the Z ring.</text>
</comment>
<comment type="caution">
    <text evidence="9">The sequence shown here is derived from an EMBL/GenBank/DDBJ whole genome shotgun (WGS) entry which is preliminary data.</text>
</comment>
<dbReference type="Gene3D" id="3.30.420.40">
    <property type="match status" value="1"/>
</dbReference>
<protein>
    <recommendedName>
        <fullName evidence="6 7">Cell division protein FtsA</fullName>
    </recommendedName>
</protein>
<dbReference type="GO" id="GO:0009898">
    <property type="term" value="C:cytoplasmic side of plasma membrane"/>
    <property type="evidence" value="ECO:0007669"/>
    <property type="project" value="UniProtKB-UniRule"/>
</dbReference>
<keyword evidence="2" id="KW-0997">Cell inner membrane</keyword>
<dbReference type="RefSeq" id="WP_120355965.1">
    <property type="nucleotide sequence ID" value="NZ_RAQO01000008.1"/>
</dbReference>
<dbReference type="InterPro" id="IPR003494">
    <property type="entry name" value="SHS2_FtsA"/>
</dbReference>
<dbReference type="CDD" id="cd24048">
    <property type="entry name" value="ASKHA_NBD_FtsA"/>
    <property type="match status" value="1"/>
</dbReference>
<dbReference type="FunFam" id="3.30.420.40:FF:000030">
    <property type="entry name" value="Cell division protein FtsA"/>
    <property type="match status" value="1"/>
</dbReference>
<gene>
    <name evidence="6 9" type="primary">ftsA</name>
    <name evidence="9" type="ORF">DBZ36_16050</name>
</gene>
<dbReference type="Pfam" id="PF14450">
    <property type="entry name" value="FtsA"/>
    <property type="match status" value="2"/>
</dbReference>
<comment type="subunit">
    <text evidence="6">Self-interacts. Interacts with FtsZ.</text>
</comment>
<organism evidence="9 10">
    <name type="scientific">Alginatibacterium sediminis</name>
    <dbReference type="NCBI Taxonomy" id="2164068"/>
    <lineage>
        <taxon>Bacteria</taxon>
        <taxon>Pseudomonadati</taxon>
        <taxon>Pseudomonadota</taxon>
        <taxon>Gammaproteobacteria</taxon>
        <taxon>Alteromonadales</taxon>
        <taxon>Alteromonadaceae</taxon>
        <taxon>Alginatibacterium</taxon>
    </lineage>
</organism>
<dbReference type="AlphaFoldDB" id="A0A420E8W3"/>
<evidence type="ECO:0000256" key="6">
    <source>
        <dbReference type="HAMAP-Rule" id="MF_02033"/>
    </source>
</evidence>
<dbReference type="SUPFAM" id="SSF53067">
    <property type="entry name" value="Actin-like ATPase domain"/>
    <property type="match status" value="2"/>
</dbReference>
<evidence type="ECO:0000256" key="7">
    <source>
        <dbReference type="PIRNR" id="PIRNR003101"/>
    </source>
</evidence>
<dbReference type="FunFam" id="3.30.1490.110:FF:000001">
    <property type="entry name" value="Cell division protein FtsA"/>
    <property type="match status" value="1"/>
</dbReference>
<dbReference type="HAMAP" id="MF_02033">
    <property type="entry name" value="FtsA"/>
    <property type="match status" value="1"/>
</dbReference>
<evidence type="ECO:0000256" key="2">
    <source>
        <dbReference type="ARBA" id="ARBA00022519"/>
    </source>
</evidence>
<dbReference type="SMART" id="SM00842">
    <property type="entry name" value="FtsA"/>
    <property type="match status" value="1"/>
</dbReference>
<evidence type="ECO:0000256" key="1">
    <source>
        <dbReference type="ARBA" id="ARBA00022475"/>
    </source>
</evidence>
<dbReference type="InterPro" id="IPR020823">
    <property type="entry name" value="Cell_div_FtsA"/>
</dbReference>
<evidence type="ECO:0000259" key="8">
    <source>
        <dbReference type="SMART" id="SM00842"/>
    </source>
</evidence>
<comment type="similarity">
    <text evidence="6 7">Belongs to the FtsA/MreB family.</text>
</comment>
<accession>A0A420E8W3</accession>
<keyword evidence="3 6" id="KW-0132">Cell division</keyword>
<dbReference type="OrthoDB" id="9810567at2"/>
<dbReference type="NCBIfam" id="NF007009">
    <property type="entry name" value="PRK09472.1"/>
    <property type="match status" value="1"/>
</dbReference>
<dbReference type="GO" id="GO:0032153">
    <property type="term" value="C:cell division site"/>
    <property type="evidence" value="ECO:0007669"/>
    <property type="project" value="UniProtKB-UniRule"/>
</dbReference>
<keyword evidence="1 6" id="KW-1003">Cell membrane</keyword>
<sequence>MTKAMDRNLLVGLDIGSTKITALIGEVLNSGEMSIIGVGSHPARGMDKGGVVDLDLVVDTVQRALAEAELMADCKISSVYLGVSGKHIQCFNERGMEPITDKEVTQEDIDNAIHTAKSVKMPDEHRILHVLPQEFAIDYQEGIKNPLGLSGVRMEAKVHLIACHNDMVKNIVKCVERCQLQVDQLIFSALASSYAVLTDDEKELGVCVVDIGSGTMDLAVFTGGSLRHTSVIPLAGNSVTRDIATVFGTPLSDAESVKVRYGCALGSLVARDDTIEVPSVGGRPSRSLQRQTLAEVIEPRYSELFGMIKSTLDELGEDLSNQGSKLQLGAGVVLTGGASQIEGVVECAERILQCQVRVGQPMNVSGLTEYVQAPTYATAVGLLHYGKENKSVKQLEERSNSGVSQLMRRLSTWLKGEF</sequence>
<dbReference type="Proteomes" id="UP000286482">
    <property type="component" value="Unassembled WGS sequence"/>
</dbReference>
<evidence type="ECO:0000256" key="4">
    <source>
        <dbReference type="ARBA" id="ARBA00023136"/>
    </source>
</evidence>
<feature type="domain" description="SHS2" evidence="8">
    <location>
        <begin position="10"/>
        <end position="196"/>
    </location>
</feature>
<keyword evidence="5 6" id="KW-0131">Cell cycle</keyword>
<dbReference type="PANTHER" id="PTHR32432">
    <property type="entry name" value="CELL DIVISION PROTEIN FTSA-RELATED"/>
    <property type="match status" value="1"/>
</dbReference>
<name>A0A420E8W3_9ALTE</name>
<keyword evidence="10" id="KW-1185">Reference proteome</keyword>
<comment type="subcellular location">
    <subcellularLocation>
        <location evidence="6">Cell membrane</location>
        <topology evidence="6">Peripheral membrane protein</topology>
        <orientation evidence="6">Cytoplasmic side</orientation>
    </subcellularLocation>
    <text evidence="6">Localizes to the Z ring in an FtsZ-dependent manner. Targeted to the membrane through a conserved C-terminal amphipathic helix.</text>
</comment>
<dbReference type="GO" id="GO:0043093">
    <property type="term" value="P:FtsZ-dependent cytokinesis"/>
    <property type="evidence" value="ECO:0007669"/>
    <property type="project" value="UniProtKB-UniRule"/>
</dbReference>
<evidence type="ECO:0000256" key="5">
    <source>
        <dbReference type="ARBA" id="ARBA00023306"/>
    </source>
</evidence>
<reference evidence="9 10" key="1">
    <citation type="submission" date="2018-09" db="EMBL/GenBank/DDBJ databases">
        <authorList>
            <person name="Wang Z."/>
        </authorList>
    </citation>
    <scope>NUCLEOTIDE SEQUENCE [LARGE SCALE GENOMIC DNA]</scope>
    <source>
        <strain evidence="9 10">ALS 81</strain>
    </source>
</reference>
<dbReference type="Pfam" id="PF02491">
    <property type="entry name" value="SHS2_FTSA"/>
    <property type="match status" value="1"/>
</dbReference>
<keyword evidence="4 6" id="KW-0472">Membrane</keyword>
<evidence type="ECO:0000313" key="10">
    <source>
        <dbReference type="Proteomes" id="UP000286482"/>
    </source>
</evidence>
<dbReference type="PANTHER" id="PTHR32432:SF4">
    <property type="entry name" value="CELL DIVISION PROTEIN FTSA"/>
    <property type="match status" value="1"/>
</dbReference>
<dbReference type="PIRSF" id="PIRSF003101">
    <property type="entry name" value="FtsA"/>
    <property type="match status" value="1"/>
</dbReference>
<dbReference type="Gene3D" id="3.30.1490.110">
    <property type="match status" value="1"/>
</dbReference>
<proteinExistence type="inferred from homology"/>
<evidence type="ECO:0000256" key="3">
    <source>
        <dbReference type="ARBA" id="ARBA00022618"/>
    </source>
</evidence>
<evidence type="ECO:0000313" key="9">
    <source>
        <dbReference type="EMBL" id="RKF15880.1"/>
    </source>
</evidence>
<dbReference type="NCBIfam" id="TIGR01174">
    <property type="entry name" value="ftsA"/>
    <property type="match status" value="1"/>
</dbReference>
<dbReference type="EMBL" id="RAQO01000008">
    <property type="protein sequence ID" value="RKF15880.1"/>
    <property type="molecule type" value="Genomic_DNA"/>
</dbReference>
<dbReference type="InterPro" id="IPR050696">
    <property type="entry name" value="FtsA/MreB"/>
</dbReference>
<dbReference type="InterPro" id="IPR043129">
    <property type="entry name" value="ATPase_NBD"/>
</dbReference>